<dbReference type="Pfam" id="PF04378">
    <property type="entry name" value="RsmJ"/>
    <property type="match status" value="1"/>
</dbReference>
<feature type="binding site" evidence="1">
    <location>
        <position position="42"/>
    </location>
    <ligand>
        <name>S-adenosyl-L-methionine</name>
        <dbReference type="ChEBI" id="CHEBI:59789"/>
    </ligand>
</feature>
<keyword evidence="1 2" id="KW-0489">Methyltransferase</keyword>
<dbReference type="AlphaFoldDB" id="N6WWI0"/>
<dbReference type="InterPro" id="IPR029063">
    <property type="entry name" value="SAM-dependent_MTases_sf"/>
</dbReference>
<evidence type="ECO:0000313" key="3">
    <source>
        <dbReference type="Proteomes" id="UP000013165"/>
    </source>
</evidence>
<accession>N6WWI0</accession>
<dbReference type="Gene3D" id="3.40.50.150">
    <property type="entry name" value="Vaccinia Virus protein VP39"/>
    <property type="match status" value="1"/>
</dbReference>
<keyword evidence="1" id="KW-0698">rRNA processing</keyword>
<reference evidence="2 3" key="1">
    <citation type="journal article" date="2013" name="Genome Announc.">
        <title>Genome Sequence of the Polycyclic Aromatic Hydrocarbon-Degrading Bacterium Strain Marinobacter nanhaiticus D15-8WT.</title>
        <authorList>
            <person name="Cui Z."/>
            <person name="Gao W."/>
            <person name="Li Q."/>
            <person name="Xu G."/>
            <person name="Zheng L."/>
        </authorList>
    </citation>
    <scope>NUCLEOTIDE SEQUENCE [LARGE SCALE GENOMIC DNA]</scope>
    <source>
        <strain evidence="2 3">D15-8W</strain>
    </source>
</reference>
<dbReference type="HOGENOM" id="CLU_061769_0_0_6"/>
<dbReference type="eggNOG" id="COG2961">
    <property type="taxonomic scope" value="Bacteria"/>
</dbReference>
<feature type="binding site" evidence="1">
    <location>
        <position position="165"/>
    </location>
    <ligand>
        <name>S-adenosyl-L-methionine</name>
        <dbReference type="ChEBI" id="CHEBI:59789"/>
    </ligand>
</feature>
<dbReference type="EMBL" id="APLQ01000014">
    <property type="protein sequence ID" value="ENO13163.1"/>
    <property type="molecule type" value="Genomic_DNA"/>
</dbReference>
<evidence type="ECO:0000313" key="2">
    <source>
        <dbReference type="EMBL" id="ENO13163.1"/>
    </source>
</evidence>
<feature type="binding site" evidence="1">
    <location>
        <position position="102"/>
    </location>
    <ligand>
        <name>S-adenosyl-L-methionine</name>
        <dbReference type="ChEBI" id="CHEBI:59789"/>
    </ligand>
</feature>
<name>N6WWI0_9GAMM</name>
<dbReference type="OrthoDB" id="9791274at2"/>
<keyword evidence="1" id="KW-0949">S-adenosyl-L-methionine</keyword>
<sequence>MLSYLHAFHAGNFADVHKHLGLFVALKLMQRKPTPIACFDTHGGSALYDLAGDKARKTGEAYAGVQRVWQRRATLEHELWPEVWGLIGGDPNEAALRYYPGSPAWLEGLRREQDSVTAFELHSNESSRLQQWAASTSVGVIAADGFRGLLSALPPREPRLFTLIDPPYEIKDDYARTADTLIRAWKRCRHGVYLVWYPVLPEAQFERMIEQVQGSPMTKVLRSQYLLDQPPERGMAGSGLLLVNPPWGWADAIQSMLGEIHASGAIAARHQLDWVVPE</sequence>
<dbReference type="STRING" id="626887.J057_17245"/>
<organism evidence="2 3">
    <name type="scientific">Marinobacter nanhaiticus D15-8W</name>
    <dbReference type="NCBI Taxonomy" id="626887"/>
    <lineage>
        <taxon>Bacteria</taxon>
        <taxon>Pseudomonadati</taxon>
        <taxon>Pseudomonadota</taxon>
        <taxon>Gammaproteobacteria</taxon>
        <taxon>Pseudomonadales</taxon>
        <taxon>Marinobacteraceae</taxon>
        <taxon>Marinobacter</taxon>
    </lineage>
</organism>
<dbReference type="SUPFAM" id="SSF53335">
    <property type="entry name" value="S-adenosyl-L-methionine-dependent methyltransferases"/>
    <property type="match status" value="1"/>
</dbReference>
<keyword evidence="1" id="KW-0694">RNA-binding</keyword>
<dbReference type="GO" id="GO:0005829">
    <property type="term" value="C:cytosol"/>
    <property type="evidence" value="ECO:0007669"/>
    <property type="project" value="TreeGrafter"/>
</dbReference>
<keyword evidence="1 2" id="KW-0808">Transferase</keyword>
<comment type="subunit">
    <text evidence="1">Monomer.</text>
</comment>
<dbReference type="InterPro" id="IPR007473">
    <property type="entry name" value="RlmJ"/>
</dbReference>
<dbReference type="PATRIC" id="fig|626887.3.peg.3446"/>
<dbReference type="GO" id="GO:0003723">
    <property type="term" value="F:RNA binding"/>
    <property type="evidence" value="ECO:0007669"/>
    <property type="project" value="UniProtKB-UniRule"/>
</dbReference>
<feature type="binding site" evidence="1">
    <location>
        <position position="120"/>
    </location>
    <ligand>
        <name>S-adenosyl-L-methionine</name>
        <dbReference type="ChEBI" id="CHEBI:59789"/>
    </ligand>
</feature>
<comment type="catalytic activity">
    <reaction evidence="1">
        <text>adenosine(2030) in 23S rRNA + S-adenosyl-L-methionine = N(6)-methyladenosine(2030) in 23S rRNA + S-adenosyl-L-homocysteine + H(+)</text>
        <dbReference type="Rhea" id="RHEA:43736"/>
        <dbReference type="Rhea" id="RHEA-COMP:10668"/>
        <dbReference type="Rhea" id="RHEA-COMP:10669"/>
        <dbReference type="ChEBI" id="CHEBI:15378"/>
        <dbReference type="ChEBI" id="CHEBI:57856"/>
        <dbReference type="ChEBI" id="CHEBI:59789"/>
        <dbReference type="ChEBI" id="CHEBI:74411"/>
        <dbReference type="ChEBI" id="CHEBI:74449"/>
        <dbReference type="EC" id="2.1.1.266"/>
    </reaction>
</comment>
<protein>
    <recommendedName>
        <fullName evidence="1">Ribosomal RNA large subunit methyltransferase J</fullName>
        <ecNumber evidence="1">2.1.1.266</ecNumber>
    </recommendedName>
    <alternativeName>
        <fullName evidence="1">23S rRNA (adenine(2030)-N6)-methyltransferase</fullName>
    </alternativeName>
    <alternativeName>
        <fullName evidence="1">23S rRNA m6A2030 methyltransferase</fullName>
    </alternativeName>
</protein>
<dbReference type="PANTHER" id="PTHR37426:SF1">
    <property type="entry name" value="RIBOSOMAL RNA LARGE SUBUNIT METHYLTRANSFERASE J"/>
    <property type="match status" value="1"/>
</dbReference>
<comment type="function">
    <text evidence="1">Specifically methylates the adenine in position 2030 of 23S rRNA.</text>
</comment>
<dbReference type="Proteomes" id="UP000013165">
    <property type="component" value="Unassembled WGS sequence"/>
</dbReference>
<feature type="site" description="Interaction with substrate rRNA" evidence="1">
    <location>
        <position position="4"/>
    </location>
</feature>
<dbReference type="PANTHER" id="PTHR37426">
    <property type="entry name" value="RIBOSOMAL RNA LARGE SUBUNIT METHYLTRANSFERASE J"/>
    <property type="match status" value="1"/>
</dbReference>
<proteinExistence type="inferred from homology"/>
<evidence type="ECO:0000256" key="1">
    <source>
        <dbReference type="HAMAP-Rule" id="MF_00934"/>
    </source>
</evidence>
<gene>
    <name evidence="1" type="primary">rlmJ</name>
    <name evidence="2" type="ORF">J057_17245</name>
</gene>
<dbReference type="GO" id="GO:0036307">
    <property type="term" value="F:23S rRNA (adenine(2030)-N(6))-methyltransferase activity"/>
    <property type="evidence" value="ECO:0007669"/>
    <property type="project" value="UniProtKB-UniRule"/>
</dbReference>
<dbReference type="GO" id="GO:0070475">
    <property type="term" value="P:rRNA base methylation"/>
    <property type="evidence" value="ECO:0007669"/>
    <property type="project" value="UniProtKB-UniRule"/>
</dbReference>
<dbReference type="RefSeq" id="WP_004581388.1">
    <property type="nucleotide sequence ID" value="NZ_AP028878.1"/>
</dbReference>
<keyword evidence="3" id="KW-1185">Reference proteome</keyword>
<dbReference type="EC" id="2.1.1.266" evidence="1"/>
<comment type="similarity">
    <text evidence="1">Belongs to the RlmJ family.</text>
</comment>
<feature type="active site" description="Proton acceptor" evidence="1">
    <location>
        <position position="165"/>
    </location>
</feature>
<feature type="binding site" evidence="1">
    <location>
        <begin position="144"/>
        <end position="145"/>
    </location>
    <ligand>
        <name>S-adenosyl-L-methionine</name>
        <dbReference type="ChEBI" id="CHEBI:59789"/>
    </ligand>
</feature>
<dbReference type="HAMAP" id="MF_00934">
    <property type="entry name" value="23SrRNA_methyltr_J"/>
    <property type="match status" value="1"/>
</dbReference>
<feature type="binding site" evidence="1">
    <location>
        <position position="19"/>
    </location>
    <ligand>
        <name>S-adenosyl-L-methionine</name>
        <dbReference type="ChEBI" id="CHEBI:59789"/>
    </ligand>
</feature>
<comment type="caution">
    <text evidence="2">The sequence shown here is derived from an EMBL/GenBank/DDBJ whole genome shotgun (WGS) entry which is preliminary data.</text>
</comment>